<organism evidence="3 4">
    <name type="scientific">Cryphonectria parasitica (strain ATCC 38755 / EP155)</name>
    <dbReference type="NCBI Taxonomy" id="660469"/>
    <lineage>
        <taxon>Eukaryota</taxon>
        <taxon>Fungi</taxon>
        <taxon>Dikarya</taxon>
        <taxon>Ascomycota</taxon>
        <taxon>Pezizomycotina</taxon>
        <taxon>Sordariomycetes</taxon>
        <taxon>Sordariomycetidae</taxon>
        <taxon>Diaporthales</taxon>
        <taxon>Cryphonectriaceae</taxon>
        <taxon>Cryphonectria-Endothia species complex</taxon>
        <taxon>Cryphonectria</taxon>
    </lineage>
</organism>
<dbReference type="OrthoDB" id="4737394at2759"/>
<dbReference type="EMBL" id="MU032352">
    <property type="protein sequence ID" value="KAF3760589.1"/>
    <property type="molecule type" value="Genomic_DNA"/>
</dbReference>
<dbReference type="InterPro" id="IPR045518">
    <property type="entry name" value="2EXR"/>
</dbReference>
<dbReference type="Proteomes" id="UP000803844">
    <property type="component" value="Unassembled WGS sequence"/>
</dbReference>
<protein>
    <recommendedName>
        <fullName evidence="2">2EXR domain-containing protein</fullName>
    </recommendedName>
</protein>
<dbReference type="GeneID" id="63842734"/>
<name>A0A9P4XTB9_CRYP1</name>
<accession>A0A9P4XTB9</accession>
<reference evidence="3" key="1">
    <citation type="journal article" date="2020" name="Phytopathology">
        <title>Genome sequence of the chestnut blight fungus Cryphonectria parasitica EP155: A fundamental resource for an archetypical invasive plant pathogen.</title>
        <authorList>
            <person name="Crouch J.A."/>
            <person name="Dawe A."/>
            <person name="Aerts A."/>
            <person name="Barry K."/>
            <person name="Churchill A.C.L."/>
            <person name="Grimwood J."/>
            <person name="Hillman B."/>
            <person name="Milgroom M.G."/>
            <person name="Pangilinan J."/>
            <person name="Smith M."/>
            <person name="Salamov A."/>
            <person name="Schmutz J."/>
            <person name="Yadav J."/>
            <person name="Grigoriev I.V."/>
            <person name="Nuss D."/>
        </authorList>
    </citation>
    <scope>NUCLEOTIDE SEQUENCE</scope>
    <source>
        <strain evidence="3">EP155</strain>
    </source>
</reference>
<keyword evidence="4" id="KW-1185">Reference proteome</keyword>
<dbReference type="Pfam" id="PF20150">
    <property type="entry name" value="2EXR"/>
    <property type="match status" value="1"/>
</dbReference>
<proteinExistence type="predicted"/>
<gene>
    <name evidence="3" type="ORF">M406DRAFT_73067</name>
</gene>
<comment type="caution">
    <text evidence="3">The sequence shown here is derived from an EMBL/GenBank/DDBJ whole genome shotgun (WGS) entry which is preliminary data.</text>
</comment>
<dbReference type="AlphaFoldDB" id="A0A9P4XTB9"/>
<evidence type="ECO:0000313" key="3">
    <source>
        <dbReference type="EMBL" id="KAF3760589.1"/>
    </source>
</evidence>
<sequence>MASSQTPLDTQPLEPQPGASAGSVSVVPVSNAQRPQLPPTTFTLFANLPLEVQDRIWEASLPLEEHMRIIVVGEGNRCTNCHNLNPVPPSRVAVTIGLVCRQARISMQRALRRRWPLSSVQYLRDGRAGQPSSVEVNGKKDIFYLEKKYITVAASALFVRLPDDTRSWLEDPATHVDHIIVDLRALLQIVTTAITTPWPKKSINPGPTFLAVFCNGLQVAAADHPAPQWNMLRTTVKKITIFVISRPSDMACEFAYKDLKRIVFDDMASDELKSSIAELASSAIQKELLEKLMGLLANVWSDAQAKNIHGQFPVLEFAWTRPA</sequence>
<feature type="domain" description="2EXR" evidence="2">
    <location>
        <begin position="42"/>
        <end position="142"/>
    </location>
</feature>
<dbReference type="RefSeq" id="XP_040771568.1">
    <property type="nucleotide sequence ID" value="XM_040925605.1"/>
</dbReference>
<feature type="compositionally biased region" description="Low complexity" evidence="1">
    <location>
        <begin position="17"/>
        <end position="26"/>
    </location>
</feature>
<evidence type="ECO:0000256" key="1">
    <source>
        <dbReference type="SAM" id="MobiDB-lite"/>
    </source>
</evidence>
<evidence type="ECO:0000313" key="4">
    <source>
        <dbReference type="Proteomes" id="UP000803844"/>
    </source>
</evidence>
<evidence type="ECO:0000259" key="2">
    <source>
        <dbReference type="Pfam" id="PF20150"/>
    </source>
</evidence>
<feature type="region of interest" description="Disordered" evidence="1">
    <location>
        <begin position="1"/>
        <end position="26"/>
    </location>
</feature>